<dbReference type="PANTHER" id="PTHR47424">
    <property type="entry name" value="REGULATORY PROTEIN GAL4"/>
    <property type="match status" value="1"/>
</dbReference>
<dbReference type="InterPro" id="IPR007219">
    <property type="entry name" value="XnlR_reg_dom"/>
</dbReference>
<keyword evidence="4" id="KW-0539">Nucleus</keyword>
<evidence type="ECO:0000313" key="8">
    <source>
        <dbReference type="Proteomes" id="UP001301769"/>
    </source>
</evidence>
<protein>
    <submittedName>
        <fullName evidence="7">Fungal-specific transcription factor</fullName>
    </submittedName>
</protein>
<evidence type="ECO:0000259" key="6">
    <source>
        <dbReference type="PROSITE" id="PS50048"/>
    </source>
</evidence>
<organism evidence="7 8">
    <name type="scientific">Rhypophila decipiens</name>
    <dbReference type="NCBI Taxonomy" id="261697"/>
    <lineage>
        <taxon>Eukaryota</taxon>
        <taxon>Fungi</taxon>
        <taxon>Dikarya</taxon>
        <taxon>Ascomycota</taxon>
        <taxon>Pezizomycotina</taxon>
        <taxon>Sordariomycetes</taxon>
        <taxon>Sordariomycetidae</taxon>
        <taxon>Sordariales</taxon>
        <taxon>Naviculisporaceae</taxon>
        <taxon>Rhypophila</taxon>
    </lineage>
</organism>
<dbReference type="InterPro" id="IPR051127">
    <property type="entry name" value="Fungal_SecMet_Regulators"/>
</dbReference>
<dbReference type="Pfam" id="PF04082">
    <property type="entry name" value="Fungal_trans"/>
    <property type="match status" value="1"/>
</dbReference>
<dbReference type="GO" id="GO:0008270">
    <property type="term" value="F:zinc ion binding"/>
    <property type="evidence" value="ECO:0007669"/>
    <property type="project" value="InterPro"/>
</dbReference>
<feature type="compositionally biased region" description="Basic and acidic residues" evidence="5">
    <location>
        <begin position="99"/>
        <end position="108"/>
    </location>
</feature>
<dbReference type="SMART" id="SM00066">
    <property type="entry name" value="GAL4"/>
    <property type="match status" value="1"/>
</dbReference>
<gene>
    <name evidence="7" type="ORF">QBC37DRAFT_428541</name>
</gene>
<comment type="caution">
    <text evidence="7">The sequence shown here is derived from an EMBL/GenBank/DDBJ whole genome shotgun (WGS) entry which is preliminary data.</text>
</comment>
<dbReference type="CDD" id="cd00067">
    <property type="entry name" value="GAL4"/>
    <property type="match status" value="1"/>
</dbReference>
<dbReference type="PROSITE" id="PS50048">
    <property type="entry name" value="ZN2_CY6_FUNGAL_2"/>
    <property type="match status" value="1"/>
</dbReference>
<keyword evidence="3" id="KW-0804">Transcription</keyword>
<keyword evidence="2" id="KW-0805">Transcription regulation</keyword>
<evidence type="ECO:0000313" key="7">
    <source>
        <dbReference type="EMBL" id="KAK4210582.1"/>
    </source>
</evidence>
<dbReference type="InterPro" id="IPR036864">
    <property type="entry name" value="Zn2-C6_fun-type_DNA-bd_sf"/>
</dbReference>
<dbReference type="Gene3D" id="4.10.240.10">
    <property type="entry name" value="Zn(2)-C6 fungal-type DNA-binding domain"/>
    <property type="match status" value="1"/>
</dbReference>
<evidence type="ECO:0000256" key="2">
    <source>
        <dbReference type="ARBA" id="ARBA00023015"/>
    </source>
</evidence>
<evidence type="ECO:0000256" key="4">
    <source>
        <dbReference type="ARBA" id="ARBA00023242"/>
    </source>
</evidence>
<feature type="region of interest" description="Disordered" evidence="5">
    <location>
        <begin position="1"/>
        <end position="29"/>
    </location>
</feature>
<feature type="region of interest" description="Disordered" evidence="5">
    <location>
        <begin position="99"/>
        <end position="137"/>
    </location>
</feature>
<accession>A0AAN6Y6Z2</accession>
<reference evidence="7" key="1">
    <citation type="journal article" date="2023" name="Mol. Phylogenet. Evol.">
        <title>Genome-scale phylogeny and comparative genomics of the fungal order Sordariales.</title>
        <authorList>
            <person name="Hensen N."/>
            <person name="Bonometti L."/>
            <person name="Westerberg I."/>
            <person name="Brannstrom I.O."/>
            <person name="Guillou S."/>
            <person name="Cros-Aarteil S."/>
            <person name="Calhoun S."/>
            <person name="Haridas S."/>
            <person name="Kuo A."/>
            <person name="Mondo S."/>
            <person name="Pangilinan J."/>
            <person name="Riley R."/>
            <person name="LaButti K."/>
            <person name="Andreopoulos B."/>
            <person name="Lipzen A."/>
            <person name="Chen C."/>
            <person name="Yan M."/>
            <person name="Daum C."/>
            <person name="Ng V."/>
            <person name="Clum A."/>
            <person name="Steindorff A."/>
            <person name="Ohm R.A."/>
            <person name="Martin F."/>
            <person name="Silar P."/>
            <person name="Natvig D.O."/>
            <person name="Lalanne C."/>
            <person name="Gautier V."/>
            <person name="Ament-Velasquez S.L."/>
            <person name="Kruys A."/>
            <person name="Hutchinson M.I."/>
            <person name="Powell A.J."/>
            <person name="Barry K."/>
            <person name="Miller A.N."/>
            <person name="Grigoriev I.V."/>
            <person name="Debuchy R."/>
            <person name="Gladieux P."/>
            <person name="Hiltunen Thoren M."/>
            <person name="Johannesson H."/>
        </authorList>
    </citation>
    <scope>NUCLEOTIDE SEQUENCE</scope>
    <source>
        <strain evidence="7">PSN293</strain>
    </source>
</reference>
<dbReference type="SMART" id="SM00906">
    <property type="entry name" value="Fungal_trans"/>
    <property type="match status" value="1"/>
</dbReference>
<feature type="domain" description="Zn(2)-C6 fungal-type" evidence="6">
    <location>
        <begin position="35"/>
        <end position="65"/>
    </location>
</feature>
<dbReference type="SUPFAM" id="SSF57701">
    <property type="entry name" value="Zn2/Cys6 DNA-binding domain"/>
    <property type="match status" value="1"/>
</dbReference>
<dbReference type="PANTHER" id="PTHR47424:SF6">
    <property type="entry name" value="PROLINE UTILIZATION TRANS-ACTIVATOR"/>
    <property type="match status" value="1"/>
</dbReference>
<evidence type="ECO:0000256" key="3">
    <source>
        <dbReference type="ARBA" id="ARBA00023163"/>
    </source>
</evidence>
<dbReference type="GO" id="GO:0006351">
    <property type="term" value="P:DNA-templated transcription"/>
    <property type="evidence" value="ECO:0007669"/>
    <property type="project" value="InterPro"/>
</dbReference>
<reference evidence="7" key="2">
    <citation type="submission" date="2023-05" db="EMBL/GenBank/DDBJ databases">
        <authorList>
            <consortium name="Lawrence Berkeley National Laboratory"/>
            <person name="Steindorff A."/>
            <person name="Hensen N."/>
            <person name="Bonometti L."/>
            <person name="Westerberg I."/>
            <person name="Brannstrom I.O."/>
            <person name="Guillou S."/>
            <person name="Cros-Aarteil S."/>
            <person name="Calhoun S."/>
            <person name="Haridas S."/>
            <person name="Kuo A."/>
            <person name="Mondo S."/>
            <person name="Pangilinan J."/>
            <person name="Riley R."/>
            <person name="Labutti K."/>
            <person name="Andreopoulos B."/>
            <person name="Lipzen A."/>
            <person name="Chen C."/>
            <person name="Yanf M."/>
            <person name="Daum C."/>
            <person name="Ng V."/>
            <person name="Clum A."/>
            <person name="Ohm R."/>
            <person name="Martin F."/>
            <person name="Silar P."/>
            <person name="Natvig D."/>
            <person name="Lalanne C."/>
            <person name="Gautier V."/>
            <person name="Ament-Velasquez S.L."/>
            <person name="Kruys A."/>
            <person name="Hutchinson M.I."/>
            <person name="Powell A.J."/>
            <person name="Barry K."/>
            <person name="Miller A.N."/>
            <person name="Grigoriev I.V."/>
            <person name="Debuchy R."/>
            <person name="Gladieux P."/>
            <person name="Thoren M.H."/>
            <person name="Johannesson H."/>
        </authorList>
    </citation>
    <scope>NUCLEOTIDE SEQUENCE</scope>
    <source>
        <strain evidence="7">PSN293</strain>
    </source>
</reference>
<dbReference type="EMBL" id="MU858171">
    <property type="protein sequence ID" value="KAK4210582.1"/>
    <property type="molecule type" value="Genomic_DNA"/>
</dbReference>
<sequence>MEDEEMSPGLQCQVDVADSITSSSPPDHPSVRPVACLLCRGRKSQCSKDKPMCERCRKHGLECVYEEARKITVNELYLRELEGKVKRYESTLAERLKNSERLSYERNTKGPGRRTARPRAVTTSHHSASGRDCIRQESDEQVEDDHVLLGPFTQLSLERPSTSFKGPGSSDNFLRNVRQVSGVPGDDESLDLSPNFYDPGALPSRRLLTLNHVRLPPLDVARRLFAAQYTYIGTIFAFTDPTAFDQELIAAYRGQPDLSDKDACLGYAKVLITLAFGQLYSVNQWIDFKGPPGFEYFTQALQLLPDPHEEGSILCVETLALVGYFMQNMNRRDVAFLYIGMALRMAISLGLHQEVKSSASDQSGLHDLDEAVREHRRRVWWSIYSLDRILSAKSGNPITIQDEDIGVALPSKLPGEADYCPAVVLRHYTQLSRILGDIHKSIYSSGRPSPEPKSGRRLMASVQSTIRALSEWNQKLPAELRFEPSRLNTNRESVSTFSHYCQCVNMTARPLFFHVVQKRLRDIRAKGPEAKEKDWKEGLGQTTVRMIEMCVSAAQDTVHMMTIAAKRNLVATYGYMDGEHIFSATIVLVMMCIAFPATPVNTKAMNDGLGLLRGMAERGNSHMGARYEMLAQIRSSAVPGGDEHQHQPISVWPRNLDIFPGPTTQDFGLSSPDLSGAWSFGYQSPSTTSLLSAQFAMLGGPLSPVMPGPSPHRQSVGAASSPEVLGAGPSMAPGTEDQVNHDAGSYERLANGKQYPVFNMVDHMYLGGEELYDESANTGTDLMLWEEGFANPAADSGFDLTQLTQTGETDIFYRGWLGGHEPHATGG</sequence>
<dbReference type="Pfam" id="PF00172">
    <property type="entry name" value="Zn_clus"/>
    <property type="match status" value="1"/>
</dbReference>
<dbReference type="GO" id="GO:0000981">
    <property type="term" value="F:DNA-binding transcription factor activity, RNA polymerase II-specific"/>
    <property type="evidence" value="ECO:0007669"/>
    <property type="project" value="InterPro"/>
</dbReference>
<dbReference type="InterPro" id="IPR001138">
    <property type="entry name" value="Zn2Cys6_DnaBD"/>
</dbReference>
<dbReference type="GO" id="GO:0003677">
    <property type="term" value="F:DNA binding"/>
    <property type="evidence" value="ECO:0007669"/>
    <property type="project" value="InterPro"/>
</dbReference>
<dbReference type="CDD" id="cd12148">
    <property type="entry name" value="fungal_TF_MHR"/>
    <property type="match status" value="1"/>
</dbReference>
<keyword evidence="1" id="KW-0479">Metal-binding</keyword>
<proteinExistence type="predicted"/>
<dbReference type="Proteomes" id="UP001301769">
    <property type="component" value="Unassembled WGS sequence"/>
</dbReference>
<dbReference type="PROSITE" id="PS00463">
    <property type="entry name" value="ZN2_CY6_FUNGAL_1"/>
    <property type="match status" value="1"/>
</dbReference>
<keyword evidence="8" id="KW-1185">Reference proteome</keyword>
<evidence type="ECO:0000256" key="5">
    <source>
        <dbReference type="SAM" id="MobiDB-lite"/>
    </source>
</evidence>
<dbReference type="AlphaFoldDB" id="A0AAN6Y6Z2"/>
<evidence type="ECO:0000256" key="1">
    <source>
        <dbReference type="ARBA" id="ARBA00022723"/>
    </source>
</evidence>
<feature type="region of interest" description="Disordered" evidence="5">
    <location>
        <begin position="705"/>
        <end position="740"/>
    </location>
</feature>
<name>A0AAN6Y6Z2_9PEZI</name>